<proteinExistence type="predicted"/>
<name>A0A0D8FSY4_9ACTN</name>
<evidence type="ECO:0000313" key="2">
    <source>
        <dbReference type="EMBL" id="KJE76388.1"/>
    </source>
</evidence>
<comment type="caution">
    <text evidence="2">The sequence shown here is derived from an EMBL/GenBank/DDBJ whole genome shotgun (WGS) entry which is preliminary data.</text>
</comment>
<dbReference type="STRING" id="1121877.FEAC_18720"/>
<dbReference type="GO" id="GO:0003700">
    <property type="term" value="F:DNA-binding transcription factor activity"/>
    <property type="evidence" value="ECO:0007669"/>
    <property type="project" value="InterPro"/>
</dbReference>
<dbReference type="Pfam" id="PF01047">
    <property type="entry name" value="MarR"/>
    <property type="match status" value="1"/>
</dbReference>
<dbReference type="GeneID" id="78373009"/>
<dbReference type="OrthoDB" id="4485201at2"/>
<dbReference type="InterPro" id="IPR000835">
    <property type="entry name" value="HTH_MarR-typ"/>
</dbReference>
<dbReference type="GO" id="GO:0006950">
    <property type="term" value="P:response to stress"/>
    <property type="evidence" value="ECO:0007669"/>
    <property type="project" value="TreeGrafter"/>
</dbReference>
<protein>
    <submittedName>
        <fullName evidence="2">MarR family protein</fullName>
    </submittedName>
</protein>
<dbReference type="Gene3D" id="1.10.10.10">
    <property type="entry name" value="Winged helix-like DNA-binding domain superfamily/Winged helix DNA-binding domain"/>
    <property type="match status" value="1"/>
</dbReference>
<dbReference type="InterPro" id="IPR036388">
    <property type="entry name" value="WH-like_DNA-bd_sf"/>
</dbReference>
<dbReference type="PANTHER" id="PTHR33164:SF57">
    <property type="entry name" value="MARR-FAMILY TRANSCRIPTIONAL REGULATOR"/>
    <property type="match status" value="1"/>
</dbReference>
<gene>
    <name evidence="2" type="ORF">FEAC_18720</name>
</gene>
<organism evidence="2 3">
    <name type="scientific">Ferrimicrobium acidiphilum DSM 19497</name>
    <dbReference type="NCBI Taxonomy" id="1121877"/>
    <lineage>
        <taxon>Bacteria</taxon>
        <taxon>Bacillati</taxon>
        <taxon>Actinomycetota</taxon>
        <taxon>Acidimicrobiia</taxon>
        <taxon>Acidimicrobiales</taxon>
        <taxon>Acidimicrobiaceae</taxon>
        <taxon>Ferrimicrobium</taxon>
    </lineage>
</organism>
<dbReference type="SMART" id="SM00347">
    <property type="entry name" value="HTH_MARR"/>
    <property type="match status" value="1"/>
</dbReference>
<dbReference type="EMBL" id="JXUW01000017">
    <property type="protein sequence ID" value="KJE76388.1"/>
    <property type="molecule type" value="Genomic_DNA"/>
</dbReference>
<dbReference type="InterPro" id="IPR036390">
    <property type="entry name" value="WH_DNA-bd_sf"/>
</dbReference>
<dbReference type="eggNOG" id="COG1846">
    <property type="taxonomic scope" value="Bacteria"/>
</dbReference>
<dbReference type="Proteomes" id="UP000032336">
    <property type="component" value="Unassembled WGS sequence"/>
</dbReference>
<reference evidence="2 3" key="1">
    <citation type="submission" date="2015-01" db="EMBL/GenBank/DDBJ databases">
        <title>Draft genome of the acidophilic iron oxidizer Ferrimicrobium acidiphilum strain T23.</title>
        <authorList>
            <person name="Poehlein A."/>
            <person name="Eisen S."/>
            <person name="Schloemann M."/>
            <person name="Johnson B.D."/>
            <person name="Daniel R."/>
            <person name="Muehling M."/>
        </authorList>
    </citation>
    <scope>NUCLEOTIDE SEQUENCE [LARGE SCALE GENOMIC DNA]</scope>
    <source>
        <strain evidence="2 3">T23</strain>
    </source>
</reference>
<dbReference type="AlphaFoldDB" id="A0A0D8FSY4"/>
<feature type="domain" description="HTH marR-type" evidence="1">
    <location>
        <begin position="9"/>
        <end position="147"/>
    </location>
</feature>
<dbReference type="PROSITE" id="PS50995">
    <property type="entry name" value="HTH_MARR_2"/>
    <property type="match status" value="1"/>
</dbReference>
<dbReference type="RefSeq" id="WP_052566118.1">
    <property type="nucleotide sequence ID" value="NZ_JQKF01000016.1"/>
</dbReference>
<dbReference type="SUPFAM" id="SSF46785">
    <property type="entry name" value="Winged helix' DNA-binding domain"/>
    <property type="match status" value="1"/>
</dbReference>
<dbReference type="InterPro" id="IPR039422">
    <property type="entry name" value="MarR/SlyA-like"/>
</dbReference>
<keyword evidence="3" id="KW-1185">Reference proteome</keyword>
<sequence>MHQNDTSERDAFLKEIEDGIRSMIRWSRRHSSLLAHDLYQGLDLTALTILSALADHPGSRLTNIAEWLKLDLSNASRQTSLLESAQLIERTTDPNDRRSTLLSLSPEGRKVLDKARSDSTNFMHRIYQDWETVELAQFASMITRTIDAIDEISSPLEHDHT</sequence>
<accession>A0A0D8FSY4</accession>
<evidence type="ECO:0000313" key="3">
    <source>
        <dbReference type="Proteomes" id="UP000032336"/>
    </source>
</evidence>
<dbReference type="PANTHER" id="PTHR33164">
    <property type="entry name" value="TRANSCRIPTIONAL REGULATOR, MARR FAMILY"/>
    <property type="match status" value="1"/>
</dbReference>
<evidence type="ECO:0000259" key="1">
    <source>
        <dbReference type="PROSITE" id="PS50995"/>
    </source>
</evidence>